<keyword evidence="3" id="KW-1185">Reference proteome</keyword>
<name>A0A9D4MKH8_DREPO</name>
<dbReference type="AlphaFoldDB" id="A0A9D4MKH8"/>
<sequence>MNLETPLLFPVARSFAQVLKRQTSLNHLCQAARTVVNSADITAQMLDDWFNIDLNSIIKQTLYTADRNTDQDSVNIVKRKYQSMYRVMSRATKLVESRTVLGHPNIYIAVAYLSW</sequence>
<dbReference type="Proteomes" id="UP000828390">
    <property type="component" value="Unassembled WGS sequence"/>
</dbReference>
<dbReference type="PANTHER" id="PTHR12619">
    <property type="entry name" value="RFX TRANSCRIPTION FACTOR FAMILY"/>
    <property type="match status" value="1"/>
</dbReference>
<dbReference type="InterPro" id="IPR039779">
    <property type="entry name" value="RFX-like"/>
</dbReference>
<evidence type="ECO:0000313" key="2">
    <source>
        <dbReference type="EMBL" id="KAH3877956.1"/>
    </source>
</evidence>
<gene>
    <name evidence="2" type="ORF">DPMN_001835</name>
</gene>
<feature type="domain" description="RFX1-4/6/8-like BCD" evidence="1">
    <location>
        <begin position="10"/>
        <end position="94"/>
    </location>
</feature>
<accession>A0A9D4MKH8</accession>
<evidence type="ECO:0000259" key="1">
    <source>
        <dbReference type="Pfam" id="PF25340"/>
    </source>
</evidence>
<proteinExistence type="predicted"/>
<dbReference type="PANTHER" id="PTHR12619:SF5">
    <property type="entry name" value="TRANSCRIPTION FACTOR RFX4"/>
    <property type="match status" value="1"/>
</dbReference>
<reference evidence="2" key="1">
    <citation type="journal article" date="2019" name="bioRxiv">
        <title>The Genome of the Zebra Mussel, Dreissena polymorpha: A Resource for Invasive Species Research.</title>
        <authorList>
            <person name="McCartney M.A."/>
            <person name="Auch B."/>
            <person name="Kono T."/>
            <person name="Mallez S."/>
            <person name="Zhang Y."/>
            <person name="Obille A."/>
            <person name="Becker A."/>
            <person name="Abrahante J.E."/>
            <person name="Garbe J."/>
            <person name="Badalamenti J.P."/>
            <person name="Herman A."/>
            <person name="Mangelson H."/>
            <person name="Liachko I."/>
            <person name="Sullivan S."/>
            <person name="Sone E.D."/>
            <person name="Koren S."/>
            <person name="Silverstein K.A.T."/>
            <person name="Beckman K.B."/>
            <person name="Gohl D.M."/>
        </authorList>
    </citation>
    <scope>NUCLEOTIDE SEQUENCE</scope>
    <source>
        <strain evidence="2">Duluth1</strain>
        <tissue evidence="2">Whole animal</tissue>
    </source>
</reference>
<protein>
    <recommendedName>
        <fullName evidence="1">RFX1-4/6/8-like BCD domain-containing protein</fullName>
    </recommendedName>
</protein>
<organism evidence="2 3">
    <name type="scientific">Dreissena polymorpha</name>
    <name type="common">Zebra mussel</name>
    <name type="synonym">Mytilus polymorpha</name>
    <dbReference type="NCBI Taxonomy" id="45954"/>
    <lineage>
        <taxon>Eukaryota</taxon>
        <taxon>Metazoa</taxon>
        <taxon>Spiralia</taxon>
        <taxon>Lophotrochozoa</taxon>
        <taxon>Mollusca</taxon>
        <taxon>Bivalvia</taxon>
        <taxon>Autobranchia</taxon>
        <taxon>Heteroconchia</taxon>
        <taxon>Euheterodonta</taxon>
        <taxon>Imparidentia</taxon>
        <taxon>Neoheterodontei</taxon>
        <taxon>Myida</taxon>
        <taxon>Dreissenoidea</taxon>
        <taxon>Dreissenidae</taxon>
        <taxon>Dreissena</taxon>
    </lineage>
</organism>
<dbReference type="EMBL" id="JAIWYP010000001">
    <property type="protein sequence ID" value="KAH3877956.1"/>
    <property type="molecule type" value="Genomic_DNA"/>
</dbReference>
<dbReference type="GO" id="GO:0000978">
    <property type="term" value="F:RNA polymerase II cis-regulatory region sequence-specific DNA binding"/>
    <property type="evidence" value="ECO:0007669"/>
    <property type="project" value="TreeGrafter"/>
</dbReference>
<reference evidence="2" key="2">
    <citation type="submission" date="2020-11" db="EMBL/GenBank/DDBJ databases">
        <authorList>
            <person name="McCartney M.A."/>
            <person name="Auch B."/>
            <person name="Kono T."/>
            <person name="Mallez S."/>
            <person name="Becker A."/>
            <person name="Gohl D.M."/>
            <person name="Silverstein K.A.T."/>
            <person name="Koren S."/>
            <person name="Bechman K.B."/>
            <person name="Herman A."/>
            <person name="Abrahante J.E."/>
            <person name="Garbe J."/>
        </authorList>
    </citation>
    <scope>NUCLEOTIDE SEQUENCE</scope>
    <source>
        <strain evidence="2">Duluth1</strain>
        <tissue evidence="2">Whole animal</tissue>
    </source>
</reference>
<comment type="caution">
    <text evidence="2">The sequence shown here is derived from an EMBL/GenBank/DDBJ whole genome shotgun (WGS) entry which is preliminary data.</text>
</comment>
<evidence type="ECO:0000313" key="3">
    <source>
        <dbReference type="Proteomes" id="UP000828390"/>
    </source>
</evidence>
<dbReference type="Pfam" id="PF25340">
    <property type="entry name" value="BCD_RFX"/>
    <property type="match status" value="1"/>
</dbReference>
<dbReference type="InterPro" id="IPR057321">
    <property type="entry name" value="RFX1-4/6/8-like_BCD"/>
</dbReference>
<dbReference type="GO" id="GO:0000981">
    <property type="term" value="F:DNA-binding transcription factor activity, RNA polymerase II-specific"/>
    <property type="evidence" value="ECO:0007669"/>
    <property type="project" value="TreeGrafter"/>
</dbReference>